<dbReference type="PROSITE" id="PS00075">
    <property type="entry name" value="DHFR_1"/>
    <property type="match status" value="1"/>
</dbReference>
<feature type="domain" description="DHFR" evidence="10">
    <location>
        <begin position="2"/>
        <end position="162"/>
    </location>
</feature>
<dbReference type="PANTHER" id="PTHR48069">
    <property type="entry name" value="DIHYDROFOLATE REDUCTASE"/>
    <property type="match status" value="1"/>
</dbReference>
<keyword evidence="4 8" id="KW-0554">One-carbon metabolism</keyword>
<dbReference type="InterPro" id="IPR001796">
    <property type="entry name" value="DHFR_dom"/>
</dbReference>
<comment type="catalytic activity">
    <reaction evidence="8">
        <text>(6S)-5,6,7,8-tetrahydrofolate + NADP(+) = 7,8-dihydrofolate + NADPH + H(+)</text>
        <dbReference type="Rhea" id="RHEA:15009"/>
        <dbReference type="ChEBI" id="CHEBI:15378"/>
        <dbReference type="ChEBI" id="CHEBI:57451"/>
        <dbReference type="ChEBI" id="CHEBI:57453"/>
        <dbReference type="ChEBI" id="CHEBI:57783"/>
        <dbReference type="ChEBI" id="CHEBI:58349"/>
        <dbReference type="EC" id="1.5.1.3"/>
    </reaction>
</comment>
<evidence type="ECO:0000256" key="2">
    <source>
        <dbReference type="ARBA" id="ARBA00009539"/>
    </source>
</evidence>
<comment type="function">
    <text evidence="7 8">Key enzyme in folate metabolism. Catalyzes an essential reaction for de novo glycine and purine synthesis, and for DNA precursor synthesis.</text>
</comment>
<accession>A0A368E1H7</accession>
<dbReference type="GO" id="GO:0046654">
    <property type="term" value="P:tetrahydrofolate biosynthetic process"/>
    <property type="evidence" value="ECO:0007669"/>
    <property type="project" value="UniProtKB-UniPathway"/>
</dbReference>
<dbReference type="GO" id="GO:0006730">
    <property type="term" value="P:one-carbon metabolic process"/>
    <property type="evidence" value="ECO:0007669"/>
    <property type="project" value="UniProtKB-KW"/>
</dbReference>
<dbReference type="AlphaFoldDB" id="A0A368E1H7"/>
<evidence type="ECO:0000256" key="1">
    <source>
        <dbReference type="ARBA" id="ARBA00004903"/>
    </source>
</evidence>
<reference evidence="11 12" key="1">
    <citation type="journal article" date="2018" name="Microbiome">
        <title>Fine metagenomic profile of the Mediterranean stratified and mixed water columns revealed by assembly and recruitment.</title>
        <authorList>
            <person name="Haro-Moreno J.M."/>
            <person name="Lopez-Perez M."/>
            <person name="De La Torre J.R."/>
            <person name="Picazo A."/>
            <person name="Camacho A."/>
            <person name="Rodriguez-Valera F."/>
        </authorList>
    </citation>
    <scope>NUCLEOTIDE SEQUENCE [LARGE SCALE GENOMIC DNA]</scope>
    <source>
        <strain evidence="11">MED-G55</strain>
    </source>
</reference>
<evidence type="ECO:0000256" key="4">
    <source>
        <dbReference type="ARBA" id="ARBA00022563"/>
    </source>
</evidence>
<evidence type="ECO:0000313" key="11">
    <source>
        <dbReference type="EMBL" id="RCL77958.1"/>
    </source>
</evidence>
<evidence type="ECO:0000259" key="10">
    <source>
        <dbReference type="PROSITE" id="PS51330"/>
    </source>
</evidence>
<dbReference type="GO" id="GO:0005829">
    <property type="term" value="C:cytosol"/>
    <property type="evidence" value="ECO:0007669"/>
    <property type="project" value="TreeGrafter"/>
</dbReference>
<comment type="pathway">
    <text evidence="1 8">Cofactor biosynthesis; tetrahydrofolate biosynthesis; 5,6,7,8-tetrahydrofolate from 7,8-dihydrofolate: step 1/1.</text>
</comment>
<evidence type="ECO:0000256" key="6">
    <source>
        <dbReference type="ARBA" id="ARBA00023002"/>
    </source>
</evidence>
<dbReference type="GO" id="GO:0046452">
    <property type="term" value="P:dihydrofolate metabolic process"/>
    <property type="evidence" value="ECO:0007669"/>
    <property type="project" value="TreeGrafter"/>
</dbReference>
<dbReference type="PROSITE" id="PS51330">
    <property type="entry name" value="DHFR_2"/>
    <property type="match status" value="1"/>
</dbReference>
<dbReference type="GO" id="GO:0004146">
    <property type="term" value="F:dihydrofolate reductase activity"/>
    <property type="evidence" value="ECO:0007669"/>
    <property type="project" value="UniProtKB-EC"/>
</dbReference>
<comment type="similarity">
    <text evidence="2 8 9">Belongs to the dihydrofolate reductase family.</text>
</comment>
<evidence type="ECO:0000256" key="8">
    <source>
        <dbReference type="PIRNR" id="PIRNR000194"/>
    </source>
</evidence>
<organism evidence="11 12">
    <name type="scientific">PS1 clade bacterium</name>
    <dbReference type="NCBI Taxonomy" id="2175152"/>
    <lineage>
        <taxon>Bacteria</taxon>
        <taxon>Pseudomonadati</taxon>
        <taxon>Pseudomonadota</taxon>
        <taxon>Alphaproteobacteria</taxon>
        <taxon>PS1 clade</taxon>
    </lineage>
</organism>
<dbReference type="Gene3D" id="3.40.430.10">
    <property type="entry name" value="Dihydrofolate Reductase, subunit A"/>
    <property type="match status" value="1"/>
</dbReference>
<sequence length="164" mass="18160">MQIEMIVAVAENGVIGHDGKMPWRLSTDLKRFKKITMGLPIIMGRHTWESLPGVLPGRLNVIITRSKFDLPDGAITVNSPEAALEVSKETGSQRVMIIGGGEIYKAFEPHAEILHLTKVHASPEGDTYFRLSNPDVWREENVEAVPAGENDTVDVSFVTLRRIS</sequence>
<dbReference type="CDD" id="cd00209">
    <property type="entry name" value="DHFR"/>
    <property type="match status" value="1"/>
</dbReference>
<protein>
    <recommendedName>
        <fullName evidence="3 8">Dihydrofolate reductase</fullName>
        <ecNumber evidence="3 8">1.5.1.3</ecNumber>
    </recommendedName>
</protein>
<dbReference type="EMBL" id="QOQF01000004">
    <property type="protein sequence ID" value="RCL77958.1"/>
    <property type="molecule type" value="Genomic_DNA"/>
</dbReference>
<dbReference type="UniPathway" id="UPA00077">
    <property type="reaction ID" value="UER00158"/>
</dbReference>
<comment type="caution">
    <text evidence="11">The sequence shown here is derived from an EMBL/GenBank/DDBJ whole genome shotgun (WGS) entry which is preliminary data.</text>
</comment>
<name>A0A368E1H7_9PROT</name>
<dbReference type="PRINTS" id="PR00070">
    <property type="entry name" value="DHFR"/>
</dbReference>
<evidence type="ECO:0000256" key="3">
    <source>
        <dbReference type="ARBA" id="ARBA00012856"/>
    </source>
</evidence>
<evidence type="ECO:0000313" key="12">
    <source>
        <dbReference type="Proteomes" id="UP000252132"/>
    </source>
</evidence>
<evidence type="ECO:0000256" key="7">
    <source>
        <dbReference type="ARBA" id="ARBA00025067"/>
    </source>
</evidence>
<gene>
    <name evidence="11" type="ORF">DBW69_02140</name>
</gene>
<proteinExistence type="inferred from homology"/>
<keyword evidence="6 8" id="KW-0560">Oxidoreductase</keyword>
<dbReference type="PIRSF" id="PIRSF000194">
    <property type="entry name" value="DHFR"/>
    <property type="match status" value="1"/>
</dbReference>
<dbReference type="GO" id="GO:0050661">
    <property type="term" value="F:NADP binding"/>
    <property type="evidence" value="ECO:0007669"/>
    <property type="project" value="InterPro"/>
</dbReference>
<dbReference type="InterPro" id="IPR017925">
    <property type="entry name" value="DHFR_CS"/>
</dbReference>
<dbReference type="EC" id="1.5.1.3" evidence="3 8"/>
<dbReference type="InterPro" id="IPR012259">
    <property type="entry name" value="DHFR"/>
</dbReference>
<dbReference type="Pfam" id="PF00186">
    <property type="entry name" value="DHFR_1"/>
    <property type="match status" value="1"/>
</dbReference>
<evidence type="ECO:0000256" key="9">
    <source>
        <dbReference type="RuleBase" id="RU004474"/>
    </source>
</evidence>
<evidence type="ECO:0000256" key="5">
    <source>
        <dbReference type="ARBA" id="ARBA00022857"/>
    </source>
</evidence>
<dbReference type="PANTHER" id="PTHR48069:SF3">
    <property type="entry name" value="DIHYDROFOLATE REDUCTASE"/>
    <property type="match status" value="1"/>
</dbReference>
<dbReference type="InterPro" id="IPR024072">
    <property type="entry name" value="DHFR-like_dom_sf"/>
</dbReference>
<dbReference type="Proteomes" id="UP000252132">
    <property type="component" value="Unassembled WGS sequence"/>
</dbReference>
<dbReference type="GO" id="GO:0046655">
    <property type="term" value="P:folic acid metabolic process"/>
    <property type="evidence" value="ECO:0007669"/>
    <property type="project" value="TreeGrafter"/>
</dbReference>
<keyword evidence="5 8" id="KW-0521">NADP</keyword>
<dbReference type="SUPFAM" id="SSF53597">
    <property type="entry name" value="Dihydrofolate reductase-like"/>
    <property type="match status" value="1"/>
</dbReference>